<evidence type="ECO:0000313" key="3">
    <source>
        <dbReference type="Proteomes" id="UP000179920"/>
    </source>
</evidence>
<gene>
    <name evidence="2" type="ORF">UBRO_20269</name>
</gene>
<organism evidence="2 3">
    <name type="scientific">Ustilago bromivora</name>
    <dbReference type="NCBI Taxonomy" id="307758"/>
    <lineage>
        <taxon>Eukaryota</taxon>
        <taxon>Fungi</taxon>
        <taxon>Dikarya</taxon>
        <taxon>Basidiomycota</taxon>
        <taxon>Ustilaginomycotina</taxon>
        <taxon>Ustilaginomycetes</taxon>
        <taxon>Ustilaginales</taxon>
        <taxon>Ustilaginaceae</taxon>
        <taxon>Ustilago</taxon>
    </lineage>
</organism>
<proteinExistence type="predicted"/>
<sequence>MLPPTLNPGSSPASPAVSTPPHDVPSSPSLPGLPASPRKKLLYDTLKKPFDDQDLFARYWIQMLELATLPNTGRKELLSMLDLFLDHKHFERLIDGLKSIADRLPESFVDSFLHHSGSRAAGSACLKEQFDAETLLERIEQSALFQSTLDPVDRLELVLQHAFVPGAPRRVRMPHSDFTSTFNGQALEMLVHHIKSSGFGKTRLCVQLSTVSPGMLVCLTQKDGDSEPPQDKPVYDYFQRVKGLLPGSLETKDLPHPTPKGDEERIRFKEAHLSILAWLSVYCQTTAYYMIQL</sequence>
<name>A0A1K0GLP3_9BASI</name>
<reference evidence="3" key="1">
    <citation type="submission" date="2016-04" db="EMBL/GenBank/DDBJ databases">
        <authorList>
            <person name="Guldener U."/>
            <person name="Guldener U."/>
        </authorList>
    </citation>
    <scope>NUCLEOTIDE SEQUENCE [LARGE SCALE GENOMIC DNA]</scope>
    <source>
        <strain evidence="3">UB2112</strain>
    </source>
</reference>
<feature type="region of interest" description="Disordered" evidence="1">
    <location>
        <begin position="1"/>
        <end position="35"/>
    </location>
</feature>
<protein>
    <submittedName>
        <fullName evidence="2">Uncharacterized protein</fullName>
    </submittedName>
</protein>
<accession>A0A1K0GLP3</accession>
<dbReference type="Proteomes" id="UP000179920">
    <property type="component" value="Chromosome III"/>
</dbReference>
<evidence type="ECO:0000313" key="2">
    <source>
        <dbReference type="EMBL" id="SAM78279.1"/>
    </source>
</evidence>
<feature type="compositionally biased region" description="Low complexity" evidence="1">
    <location>
        <begin position="8"/>
        <end position="35"/>
    </location>
</feature>
<evidence type="ECO:0000256" key="1">
    <source>
        <dbReference type="SAM" id="MobiDB-lite"/>
    </source>
</evidence>
<dbReference type="EMBL" id="LT558119">
    <property type="protein sequence ID" value="SAM78279.1"/>
    <property type="molecule type" value="Genomic_DNA"/>
</dbReference>
<dbReference type="AlphaFoldDB" id="A0A1K0GLP3"/>